<dbReference type="Pfam" id="PF22752">
    <property type="entry name" value="DUF488-N3i"/>
    <property type="match status" value="1"/>
</dbReference>
<gene>
    <name evidence="1" type="ORF">GCM10010994_06080</name>
</gene>
<dbReference type="PANTHER" id="PTHR36849">
    <property type="entry name" value="CYTOPLASMIC PROTEIN-RELATED"/>
    <property type="match status" value="1"/>
</dbReference>
<comment type="caution">
    <text evidence="1">The sequence shown here is derived from an EMBL/GenBank/DDBJ whole genome shotgun (WGS) entry which is preliminary data.</text>
</comment>
<sequence length="125" mass="13886">MIRVKRVYAQAVPEDGARILVDRLWPRGFTKASAPWERWMKEIAPSNTLRRRVHALSEAGHQEQAWAEFVAAYSEELDDLPAAVEELRTIAAEGPVTLLYAARDEAHNNAVALAAYMKRKGGASG</sequence>
<organism evidence="1 2">
    <name type="scientific">Chelatococcus reniformis</name>
    <dbReference type="NCBI Taxonomy" id="1494448"/>
    <lineage>
        <taxon>Bacteria</taxon>
        <taxon>Pseudomonadati</taxon>
        <taxon>Pseudomonadota</taxon>
        <taxon>Alphaproteobacteria</taxon>
        <taxon>Hyphomicrobiales</taxon>
        <taxon>Chelatococcaceae</taxon>
        <taxon>Chelatococcus</taxon>
    </lineage>
</organism>
<dbReference type="InterPro" id="IPR052552">
    <property type="entry name" value="YeaO-like"/>
</dbReference>
<evidence type="ECO:0008006" key="3">
    <source>
        <dbReference type="Google" id="ProtNLM"/>
    </source>
</evidence>
<accession>A0A916TY19</accession>
<protein>
    <recommendedName>
        <fullName evidence="3">DUF488 domain-containing protein</fullName>
    </recommendedName>
</protein>
<keyword evidence="2" id="KW-1185">Reference proteome</keyword>
<reference evidence="1" key="1">
    <citation type="journal article" date="2014" name="Int. J. Syst. Evol. Microbiol.">
        <title>Complete genome sequence of Corynebacterium casei LMG S-19264T (=DSM 44701T), isolated from a smear-ripened cheese.</title>
        <authorList>
            <consortium name="US DOE Joint Genome Institute (JGI-PGF)"/>
            <person name="Walter F."/>
            <person name="Albersmeier A."/>
            <person name="Kalinowski J."/>
            <person name="Ruckert C."/>
        </authorList>
    </citation>
    <scope>NUCLEOTIDE SEQUENCE</scope>
    <source>
        <strain evidence="1">CGMCC 1.12919</strain>
    </source>
</reference>
<reference evidence="1" key="2">
    <citation type="submission" date="2020-09" db="EMBL/GenBank/DDBJ databases">
        <authorList>
            <person name="Sun Q."/>
            <person name="Zhou Y."/>
        </authorList>
    </citation>
    <scope>NUCLEOTIDE SEQUENCE</scope>
    <source>
        <strain evidence="1">CGMCC 1.12919</strain>
    </source>
</reference>
<name>A0A916TY19_9HYPH</name>
<proteinExistence type="predicted"/>
<evidence type="ECO:0000313" key="2">
    <source>
        <dbReference type="Proteomes" id="UP000637002"/>
    </source>
</evidence>
<dbReference type="PANTHER" id="PTHR36849:SF1">
    <property type="entry name" value="CYTOPLASMIC PROTEIN"/>
    <property type="match status" value="1"/>
</dbReference>
<evidence type="ECO:0000313" key="1">
    <source>
        <dbReference type="EMBL" id="GGC49673.1"/>
    </source>
</evidence>
<dbReference type="EMBL" id="BMGG01000001">
    <property type="protein sequence ID" value="GGC49673.1"/>
    <property type="molecule type" value="Genomic_DNA"/>
</dbReference>
<dbReference type="AlphaFoldDB" id="A0A916TY19"/>
<dbReference type="Proteomes" id="UP000637002">
    <property type="component" value="Unassembled WGS sequence"/>
</dbReference>
<dbReference type="RefSeq" id="WP_188607619.1">
    <property type="nucleotide sequence ID" value="NZ_BMGG01000001.1"/>
</dbReference>